<keyword evidence="3" id="KW-0812">Transmembrane</keyword>
<dbReference type="AlphaFoldDB" id="A0A382PKX2"/>
<dbReference type="Pfam" id="PF00593">
    <property type="entry name" value="TonB_dep_Rec_b-barrel"/>
    <property type="match status" value="1"/>
</dbReference>
<evidence type="ECO:0000256" key="4">
    <source>
        <dbReference type="ARBA" id="ARBA00023077"/>
    </source>
</evidence>
<organism evidence="8">
    <name type="scientific">marine metagenome</name>
    <dbReference type="NCBI Taxonomy" id="408172"/>
    <lineage>
        <taxon>unclassified sequences</taxon>
        <taxon>metagenomes</taxon>
        <taxon>ecological metagenomes</taxon>
    </lineage>
</organism>
<dbReference type="SUPFAM" id="SSF56935">
    <property type="entry name" value="Porins"/>
    <property type="match status" value="1"/>
</dbReference>
<feature type="domain" description="TonB-dependent receptor-like beta-barrel" evidence="7">
    <location>
        <begin position="8"/>
        <end position="271"/>
    </location>
</feature>
<evidence type="ECO:0000259" key="7">
    <source>
        <dbReference type="Pfam" id="PF00593"/>
    </source>
</evidence>
<dbReference type="PROSITE" id="PS52016">
    <property type="entry name" value="TONB_DEPENDENT_REC_3"/>
    <property type="match status" value="1"/>
</dbReference>
<keyword evidence="6" id="KW-0998">Cell outer membrane</keyword>
<dbReference type="Gene3D" id="2.40.170.20">
    <property type="entry name" value="TonB-dependent receptor, beta-barrel domain"/>
    <property type="match status" value="1"/>
</dbReference>
<dbReference type="InterPro" id="IPR036942">
    <property type="entry name" value="Beta-barrel_TonB_sf"/>
</dbReference>
<dbReference type="GO" id="GO:0015344">
    <property type="term" value="F:siderophore uptake transmembrane transporter activity"/>
    <property type="evidence" value="ECO:0007669"/>
    <property type="project" value="TreeGrafter"/>
</dbReference>
<dbReference type="InterPro" id="IPR039426">
    <property type="entry name" value="TonB-dep_rcpt-like"/>
</dbReference>
<evidence type="ECO:0000256" key="6">
    <source>
        <dbReference type="ARBA" id="ARBA00023237"/>
    </source>
</evidence>
<evidence type="ECO:0000256" key="2">
    <source>
        <dbReference type="ARBA" id="ARBA00022448"/>
    </source>
</evidence>
<dbReference type="GO" id="GO:0044718">
    <property type="term" value="P:siderophore transmembrane transport"/>
    <property type="evidence" value="ECO:0007669"/>
    <property type="project" value="TreeGrafter"/>
</dbReference>
<keyword evidence="4" id="KW-0798">TonB box</keyword>
<accession>A0A382PKX2</accession>
<keyword evidence="2" id="KW-0813">Transport</keyword>
<evidence type="ECO:0000256" key="3">
    <source>
        <dbReference type="ARBA" id="ARBA00022692"/>
    </source>
</evidence>
<sequence>GWRDGMVSISGTVRVDAVRATAPVGEVSSFFVTNSPSGSHLDSSETNLSAAASASFDVSQHWVLAFGLGSAVRTADASERYSDRIPSSKAQFAAEFVGDPQLKPERSNQADVWLDGRYEDFRLHLGAFTRKIDDYITIQTTSLSKRLPLSPPTVFQYINGEATFHGIDGSFALGLTEEITLGVSGSYLYGKDDELNEPAIGISPVQTSLSLRYEHPSSVFYAEGIARAVGAQRRVSVSRNEDFTGGYQTGDIRTGFGLSDGITLRAGVLNVWNTYYANHLNTLDPFSGIQIPEPGRIIFFDIAVAF</sequence>
<name>A0A382PKX2_9ZZZZ</name>
<dbReference type="PANTHER" id="PTHR30069:SF49">
    <property type="entry name" value="OUTER MEMBRANE PROTEIN C"/>
    <property type="match status" value="1"/>
</dbReference>
<feature type="non-terminal residue" evidence="8">
    <location>
        <position position="1"/>
    </location>
</feature>
<comment type="subcellular location">
    <subcellularLocation>
        <location evidence="1">Cell outer membrane</location>
        <topology evidence="1">Multi-pass membrane protein</topology>
    </subcellularLocation>
</comment>
<keyword evidence="5" id="KW-0472">Membrane</keyword>
<proteinExistence type="predicted"/>
<dbReference type="EMBL" id="UINC01108072">
    <property type="protein sequence ID" value="SVC73906.1"/>
    <property type="molecule type" value="Genomic_DNA"/>
</dbReference>
<protein>
    <recommendedName>
        <fullName evidence="7">TonB-dependent receptor-like beta-barrel domain-containing protein</fullName>
    </recommendedName>
</protein>
<evidence type="ECO:0000313" key="8">
    <source>
        <dbReference type="EMBL" id="SVC73906.1"/>
    </source>
</evidence>
<dbReference type="GO" id="GO:0009279">
    <property type="term" value="C:cell outer membrane"/>
    <property type="evidence" value="ECO:0007669"/>
    <property type="project" value="UniProtKB-SubCell"/>
</dbReference>
<evidence type="ECO:0000256" key="5">
    <source>
        <dbReference type="ARBA" id="ARBA00023136"/>
    </source>
</evidence>
<dbReference type="PANTHER" id="PTHR30069">
    <property type="entry name" value="TONB-DEPENDENT OUTER MEMBRANE RECEPTOR"/>
    <property type="match status" value="1"/>
</dbReference>
<reference evidence="8" key="1">
    <citation type="submission" date="2018-05" db="EMBL/GenBank/DDBJ databases">
        <authorList>
            <person name="Lanie J.A."/>
            <person name="Ng W.-L."/>
            <person name="Kazmierczak K.M."/>
            <person name="Andrzejewski T.M."/>
            <person name="Davidsen T.M."/>
            <person name="Wayne K.J."/>
            <person name="Tettelin H."/>
            <person name="Glass J.I."/>
            <person name="Rusch D."/>
            <person name="Podicherti R."/>
            <person name="Tsui H.-C.T."/>
            <person name="Winkler M.E."/>
        </authorList>
    </citation>
    <scope>NUCLEOTIDE SEQUENCE</scope>
</reference>
<dbReference type="InterPro" id="IPR000531">
    <property type="entry name" value="Beta-barrel_TonB"/>
</dbReference>
<evidence type="ECO:0000256" key="1">
    <source>
        <dbReference type="ARBA" id="ARBA00004571"/>
    </source>
</evidence>
<gene>
    <name evidence="8" type="ORF">METZ01_LOCUS326760</name>
</gene>